<dbReference type="NCBIfam" id="TIGR02595">
    <property type="entry name" value="PEP_CTERM"/>
    <property type="match status" value="1"/>
</dbReference>
<evidence type="ECO:0000256" key="1">
    <source>
        <dbReference type="SAM" id="SignalP"/>
    </source>
</evidence>
<dbReference type="InterPro" id="IPR013424">
    <property type="entry name" value="Ice-binding_C"/>
</dbReference>
<sequence length="173" mass="18857">MRLMLSLLAATALLGAAAPAPARSHLGQEPPGDVLIERDKLQWVWAAPCATLEPSCDVPLRHHAFRIPTQRDWHASFNDLLDLVQAFTLSDGAPRCGSPWFSPSYDHCDLGDLQIGAVWRSAFCIPGYVDGCNNRASESFLVRAVPEPQSLVLMAAGLVLVGWRTRRGMRPAG</sequence>
<dbReference type="AlphaFoldDB" id="A0A848FF69"/>
<protein>
    <submittedName>
        <fullName evidence="3">PEP-CTERM sorting domain-containing protein</fullName>
    </submittedName>
</protein>
<feature type="signal peptide" evidence="1">
    <location>
        <begin position="1"/>
        <end position="22"/>
    </location>
</feature>
<dbReference type="EMBL" id="JABBFW010000043">
    <property type="protein sequence ID" value="NML18877.1"/>
    <property type="molecule type" value="Genomic_DNA"/>
</dbReference>
<keyword evidence="4" id="KW-1185">Reference proteome</keyword>
<feature type="chain" id="PRO_5032378156" evidence="1">
    <location>
        <begin position="23"/>
        <end position="173"/>
    </location>
</feature>
<feature type="domain" description="Ice-binding protein C-terminal" evidence="2">
    <location>
        <begin position="144"/>
        <end position="167"/>
    </location>
</feature>
<name>A0A848FF69_9BURK</name>
<organism evidence="3 4">
    <name type="scientific">Azohydromonas caseinilytica</name>
    <dbReference type="NCBI Taxonomy" id="2728836"/>
    <lineage>
        <taxon>Bacteria</taxon>
        <taxon>Pseudomonadati</taxon>
        <taxon>Pseudomonadota</taxon>
        <taxon>Betaproteobacteria</taxon>
        <taxon>Burkholderiales</taxon>
        <taxon>Sphaerotilaceae</taxon>
        <taxon>Azohydromonas</taxon>
    </lineage>
</organism>
<evidence type="ECO:0000259" key="2">
    <source>
        <dbReference type="Pfam" id="PF07589"/>
    </source>
</evidence>
<reference evidence="3 4" key="1">
    <citation type="submission" date="2020-04" db="EMBL/GenBank/DDBJ databases">
        <title>Azohydromonas sp. isolated from soil.</title>
        <authorList>
            <person name="Dahal R.H."/>
        </authorList>
    </citation>
    <scope>NUCLEOTIDE SEQUENCE [LARGE SCALE GENOMIC DNA]</scope>
    <source>
        <strain evidence="3 4">G-1-1-14</strain>
    </source>
</reference>
<dbReference type="Pfam" id="PF07589">
    <property type="entry name" value="PEP-CTERM"/>
    <property type="match status" value="1"/>
</dbReference>
<dbReference type="Proteomes" id="UP000574067">
    <property type="component" value="Unassembled WGS sequence"/>
</dbReference>
<dbReference type="RefSeq" id="WP_169163778.1">
    <property type="nucleotide sequence ID" value="NZ_JABBFW010000043.1"/>
</dbReference>
<gene>
    <name evidence="3" type="ORF">HHL10_28295</name>
</gene>
<evidence type="ECO:0000313" key="4">
    <source>
        <dbReference type="Proteomes" id="UP000574067"/>
    </source>
</evidence>
<keyword evidence="1" id="KW-0732">Signal</keyword>
<proteinExistence type="predicted"/>
<accession>A0A848FF69</accession>
<evidence type="ECO:0000313" key="3">
    <source>
        <dbReference type="EMBL" id="NML18877.1"/>
    </source>
</evidence>
<comment type="caution">
    <text evidence="3">The sequence shown here is derived from an EMBL/GenBank/DDBJ whole genome shotgun (WGS) entry which is preliminary data.</text>
</comment>